<keyword evidence="2" id="KW-1185">Reference proteome</keyword>
<name>A0A2P5ACK3_PARAD</name>
<gene>
    <name evidence="1" type="ORF">PanWU01x14_345750</name>
</gene>
<proteinExistence type="predicted"/>
<dbReference type="EMBL" id="JXTB01000670">
    <property type="protein sequence ID" value="PON34266.1"/>
    <property type="molecule type" value="Genomic_DNA"/>
</dbReference>
<organism evidence="1 2">
    <name type="scientific">Parasponia andersonii</name>
    <name type="common">Sponia andersonii</name>
    <dbReference type="NCBI Taxonomy" id="3476"/>
    <lineage>
        <taxon>Eukaryota</taxon>
        <taxon>Viridiplantae</taxon>
        <taxon>Streptophyta</taxon>
        <taxon>Embryophyta</taxon>
        <taxon>Tracheophyta</taxon>
        <taxon>Spermatophyta</taxon>
        <taxon>Magnoliopsida</taxon>
        <taxon>eudicotyledons</taxon>
        <taxon>Gunneridae</taxon>
        <taxon>Pentapetalae</taxon>
        <taxon>rosids</taxon>
        <taxon>fabids</taxon>
        <taxon>Rosales</taxon>
        <taxon>Cannabaceae</taxon>
        <taxon>Parasponia</taxon>
    </lineage>
</organism>
<dbReference type="Proteomes" id="UP000237105">
    <property type="component" value="Unassembled WGS sequence"/>
</dbReference>
<evidence type="ECO:0000313" key="2">
    <source>
        <dbReference type="Proteomes" id="UP000237105"/>
    </source>
</evidence>
<evidence type="ECO:0000313" key="1">
    <source>
        <dbReference type="EMBL" id="PON34266.1"/>
    </source>
</evidence>
<reference evidence="2" key="1">
    <citation type="submission" date="2016-06" db="EMBL/GenBank/DDBJ databases">
        <title>Parallel loss of symbiosis genes in relatives of nitrogen-fixing non-legume Parasponia.</title>
        <authorList>
            <person name="Van Velzen R."/>
            <person name="Holmer R."/>
            <person name="Bu F."/>
            <person name="Rutten L."/>
            <person name="Van Zeijl A."/>
            <person name="Liu W."/>
            <person name="Santuari L."/>
            <person name="Cao Q."/>
            <person name="Sharma T."/>
            <person name="Shen D."/>
            <person name="Roswanjaya Y."/>
            <person name="Wardhani T."/>
            <person name="Kalhor M.S."/>
            <person name="Jansen J."/>
            <person name="Van den Hoogen J."/>
            <person name="Gungor B."/>
            <person name="Hartog M."/>
            <person name="Hontelez J."/>
            <person name="Verver J."/>
            <person name="Yang W.-C."/>
            <person name="Schijlen E."/>
            <person name="Repin R."/>
            <person name="Schilthuizen M."/>
            <person name="Schranz E."/>
            <person name="Heidstra R."/>
            <person name="Miyata K."/>
            <person name="Fedorova E."/>
            <person name="Kohlen W."/>
            <person name="Bisseling T."/>
            <person name="Smit S."/>
            <person name="Geurts R."/>
        </authorList>
    </citation>
    <scope>NUCLEOTIDE SEQUENCE [LARGE SCALE GENOMIC DNA]</scope>
    <source>
        <strain evidence="2">cv. WU1-14</strain>
    </source>
</reference>
<protein>
    <submittedName>
        <fullName evidence="1">Uncharacterized protein</fullName>
    </submittedName>
</protein>
<comment type="caution">
    <text evidence="1">The sequence shown here is derived from an EMBL/GenBank/DDBJ whole genome shotgun (WGS) entry which is preliminary data.</text>
</comment>
<sequence>MTSTSSGIKIRDTLVCCDEEYSGLEGGLDDGVEVVGNEVSVGADLVEKSVMKINCVTGGEASNQDTKIIELKAMISWL</sequence>
<dbReference type="AlphaFoldDB" id="A0A2P5ACK3"/>
<accession>A0A2P5ACK3</accession>